<gene>
    <name evidence="3" type="ORF">AVDCRST_MAG77-562</name>
</gene>
<dbReference type="Pfam" id="PF13460">
    <property type="entry name" value="NAD_binding_10"/>
    <property type="match status" value="1"/>
</dbReference>
<name>A0A6J4HA85_9CHLR</name>
<dbReference type="InterPro" id="IPR051604">
    <property type="entry name" value="Ergot_Alk_Oxidoreductase"/>
</dbReference>
<proteinExistence type="predicted"/>
<organism evidence="3">
    <name type="scientific">uncultured Chloroflexota bacterium</name>
    <dbReference type="NCBI Taxonomy" id="166587"/>
    <lineage>
        <taxon>Bacteria</taxon>
        <taxon>Bacillati</taxon>
        <taxon>Chloroflexota</taxon>
        <taxon>environmental samples</taxon>
    </lineage>
</organism>
<evidence type="ECO:0000313" key="3">
    <source>
        <dbReference type="EMBL" id="CAA9217667.1"/>
    </source>
</evidence>
<evidence type="ECO:0000259" key="2">
    <source>
        <dbReference type="Pfam" id="PF13460"/>
    </source>
</evidence>
<dbReference type="SUPFAM" id="SSF51735">
    <property type="entry name" value="NAD(P)-binding Rossmann-fold domains"/>
    <property type="match status" value="1"/>
</dbReference>
<feature type="region of interest" description="Disordered" evidence="1">
    <location>
        <begin position="1"/>
        <end position="32"/>
    </location>
</feature>
<dbReference type="InterPro" id="IPR036291">
    <property type="entry name" value="NAD(P)-bd_dom_sf"/>
</dbReference>
<dbReference type="PANTHER" id="PTHR43162:SF1">
    <property type="entry name" value="PRESTALK A DIFFERENTIATION PROTEIN A"/>
    <property type="match status" value="1"/>
</dbReference>
<dbReference type="AlphaFoldDB" id="A0A6J4HA85"/>
<feature type="domain" description="NAD(P)-binding" evidence="2">
    <location>
        <begin position="39"/>
        <end position="151"/>
    </location>
</feature>
<dbReference type="PANTHER" id="PTHR43162">
    <property type="match status" value="1"/>
</dbReference>
<reference evidence="3" key="1">
    <citation type="submission" date="2020-02" db="EMBL/GenBank/DDBJ databases">
        <authorList>
            <person name="Meier V. D."/>
        </authorList>
    </citation>
    <scope>NUCLEOTIDE SEQUENCE</scope>
    <source>
        <strain evidence="3">AVDCRST_MAG77</strain>
    </source>
</reference>
<dbReference type="EMBL" id="CADCTC010000018">
    <property type="protein sequence ID" value="CAA9217667.1"/>
    <property type="molecule type" value="Genomic_DNA"/>
</dbReference>
<evidence type="ECO:0000256" key="1">
    <source>
        <dbReference type="SAM" id="MobiDB-lite"/>
    </source>
</evidence>
<protein>
    <submittedName>
        <fullName evidence="3">Nucleoside-diphosphate-sugar epimerase</fullName>
    </submittedName>
</protein>
<accession>A0A6J4HA85</accession>
<sequence>MTASTPPALQDGTRNSAGPSPAHHQDGGTGAGDSVLLTGATGFVGGALWPVLEAAGYHVRGATRDPGRAARRWPSRTWVQADVESGAGLAASLDGCRAAFYLVHGMRGGHPDFRRREVDAAHRFAAAAAAAGLERIVYLGGVAPSGEASEHLRSRLDVGEALASGPVPSLELRASMIVGAGSISWLIVRDLAARLPTMVLPRWMRSRTQPVAIADVVAALEAGLRLPLPASASFDLPGPEALTGREIIDAAARALRLRRPVAVEVPLLTPWLSSQWVRLVTRANWEVARELVLGLSSDLLARDARYWIAIRHTRLTTFSQAAAQAIADERRVPPPAGPGRTTERLVAYLRHAT</sequence>
<feature type="compositionally biased region" description="Polar residues" evidence="1">
    <location>
        <begin position="1"/>
        <end position="18"/>
    </location>
</feature>
<dbReference type="InterPro" id="IPR016040">
    <property type="entry name" value="NAD(P)-bd_dom"/>
</dbReference>
<dbReference type="Gene3D" id="3.40.50.720">
    <property type="entry name" value="NAD(P)-binding Rossmann-like Domain"/>
    <property type="match status" value="1"/>
</dbReference>